<dbReference type="InParanoid" id="E5AD27"/>
<protein>
    <submittedName>
        <fullName evidence="1">Predicted protein</fullName>
    </submittedName>
</protein>
<proteinExistence type="predicted"/>
<dbReference type="VEuPathDB" id="FungiDB:LEMA_P011660.1"/>
<name>E5AD27_LEPMJ</name>
<reference evidence="2" key="1">
    <citation type="journal article" date="2011" name="Nat. Commun.">
        <title>Effector diversification within compartments of the Leptosphaeria maculans genome affected by Repeat-Induced Point mutations.</title>
        <authorList>
            <person name="Rouxel T."/>
            <person name="Grandaubert J."/>
            <person name="Hane J.K."/>
            <person name="Hoede C."/>
            <person name="van de Wouw A.P."/>
            <person name="Couloux A."/>
            <person name="Dominguez V."/>
            <person name="Anthouard V."/>
            <person name="Bally P."/>
            <person name="Bourras S."/>
            <person name="Cozijnsen A.J."/>
            <person name="Ciuffetti L.M."/>
            <person name="Degrave A."/>
            <person name="Dilmaghani A."/>
            <person name="Duret L."/>
            <person name="Fudal I."/>
            <person name="Goodwin S.B."/>
            <person name="Gout L."/>
            <person name="Glaser N."/>
            <person name="Linglin J."/>
            <person name="Kema G.H.J."/>
            <person name="Lapalu N."/>
            <person name="Lawrence C.B."/>
            <person name="May K."/>
            <person name="Meyer M."/>
            <person name="Ollivier B."/>
            <person name="Poulain J."/>
            <person name="Schoch C.L."/>
            <person name="Simon A."/>
            <person name="Spatafora J.W."/>
            <person name="Stachowiak A."/>
            <person name="Turgeon B.G."/>
            <person name="Tyler B.M."/>
            <person name="Vincent D."/>
            <person name="Weissenbach J."/>
            <person name="Amselem J."/>
            <person name="Quesneville H."/>
            <person name="Oliver R.P."/>
            <person name="Wincker P."/>
            <person name="Balesdent M.-H."/>
            <person name="Howlett B.J."/>
        </authorList>
    </citation>
    <scope>NUCLEOTIDE SEQUENCE [LARGE SCALE GENOMIC DNA]</scope>
    <source>
        <strain evidence="2">JN3 / isolate v23.1.3 / race Av1-4-5-6-7-8</strain>
    </source>
</reference>
<gene>
    <name evidence="1" type="ORF">LEMA_P011660.1</name>
</gene>
<evidence type="ECO:0000313" key="1">
    <source>
        <dbReference type="EMBL" id="CBY02379.1"/>
    </source>
</evidence>
<dbReference type="AlphaFoldDB" id="E5AD27"/>
<evidence type="ECO:0000313" key="2">
    <source>
        <dbReference type="Proteomes" id="UP000002668"/>
    </source>
</evidence>
<dbReference type="Proteomes" id="UP000002668">
    <property type="component" value="Genome"/>
</dbReference>
<accession>E5AD27</accession>
<keyword evidence="2" id="KW-1185">Reference proteome</keyword>
<sequence length="59" mass="6458">MQTHGTKHARADAHVLGSDARSSTSLTGLFLCYCCVRLGWILKSRCLVMGAHEVGARQR</sequence>
<organism evidence="1 2">
    <name type="scientific">Leptosphaeria maculans (strain JN3 / isolate v23.1.3 / race Av1-4-5-6-7-8)</name>
    <name type="common">Blackleg fungus</name>
    <name type="synonym">Phoma lingam</name>
    <dbReference type="NCBI Taxonomy" id="985895"/>
    <lineage>
        <taxon>Eukaryota</taxon>
        <taxon>Fungi</taxon>
        <taxon>Dikarya</taxon>
        <taxon>Ascomycota</taxon>
        <taxon>Pezizomycotina</taxon>
        <taxon>Dothideomycetes</taxon>
        <taxon>Pleosporomycetidae</taxon>
        <taxon>Pleosporales</taxon>
        <taxon>Pleosporineae</taxon>
        <taxon>Leptosphaeriaceae</taxon>
        <taxon>Plenodomus</taxon>
        <taxon>Plenodomus lingam/Leptosphaeria maculans species complex</taxon>
    </lineage>
</organism>
<dbReference type="HOGENOM" id="CLU_2961249_0_0_1"/>
<dbReference type="EMBL" id="FP929139">
    <property type="protein sequence ID" value="CBY02379.1"/>
    <property type="molecule type" value="Genomic_DNA"/>
</dbReference>